<feature type="transmembrane region" description="Helical" evidence="6">
    <location>
        <begin position="475"/>
        <end position="500"/>
    </location>
</feature>
<feature type="transmembrane region" description="Helical" evidence="6">
    <location>
        <begin position="324"/>
        <end position="341"/>
    </location>
</feature>
<feature type="transmembrane region" description="Helical" evidence="6">
    <location>
        <begin position="6"/>
        <end position="29"/>
    </location>
</feature>
<evidence type="ECO:0000256" key="4">
    <source>
        <dbReference type="ARBA" id="ARBA00022989"/>
    </source>
</evidence>
<keyword evidence="2 6" id="KW-0813">Transport</keyword>
<name>A0ABY9Y8L6_9FLAO</name>
<keyword evidence="5 6" id="KW-0472">Membrane</keyword>
<keyword evidence="8" id="KW-1185">Reference proteome</keyword>
<gene>
    <name evidence="7" type="ORF">RHP49_08270</name>
</gene>
<dbReference type="EMBL" id="CP134536">
    <property type="protein sequence ID" value="WNH14401.1"/>
    <property type="molecule type" value="Genomic_DNA"/>
</dbReference>
<feature type="transmembrane region" description="Helical" evidence="6">
    <location>
        <begin position="262"/>
        <end position="280"/>
    </location>
</feature>
<evidence type="ECO:0000256" key="5">
    <source>
        <dbReference type="ARBA" id="ARBA00023136"/>
    </source>
</evidence>
<feature type="transmembrane region" description="Helical" evidence="6">
    <location>
        <begin position="83"/>
        <end position="101"/>
    </location>
</feature>
<feature type="transmembrane region" description="Helical" evidence="6">
    <location>
        <begin position="41"/>
        <end position="63"/>
    </location>
</feature>
<evidence type="ECO:0000313" key="7">
    <source>
        <dbReference type="EMBL" id="WNH14401.1"/>
    </source>
</evidence>
<accession>A0ABY9Y8L6</accession>
<feature type="transmembrane region" description="Helical" evidence="6">
    <location>
        <begin position="236"/>
        <end position="255"/>
    </location>
</feature>
<proteinExistence type="inferred from homology"/>
<evidence type="ECO:0000256" key="1">
    <source>
        <dbReference type="ARBA" id="ARBA00004141"/>
    </source>
</evidence>
<sequence length="771" mass="84557">MDNIYLYMIIALAILAIADLVIGVSNDAVNFLNSAIGSKAISFKTIMIVASLGVAIGAVFSSGMMEVARKGIFNPGEFMFDEIMIIFMAVMITDILLLDFFNSVGMPTSTTVSIVFELLGAAVAMALIKIGHDGGEFGDVINYINTSKASLIIFGILLSVVVAFSIGALVQWVSRLLLSYNFEKKANWVGALFGGFALTAITYFIFMKGLKGTSYAKESFDILGGGTMTDFLENQVLPIVLISSIFWSLLSYALIAFTKTNIYKLIIIVGTFALALAFSGNDLVNFIGVPVAAYNSFLAWTASGVSASEFPMDVLAAKVPTNNLLLFAAGMVMVLTLWFSTKAKNVVKTSLDLSSQGETKERFQPNFLSRGFVRSAILMSQMSSYMLPKSWQAKIEKQFEVPVIAISKDKKLELPAFDLVRAAVNLMVAAVLISIATSYKLPLSTTYVTFMVAMGTSLADRAWGAESAVYRVAGVLNVIGGWFFTAFSAFSAAALVAYLLNLNITVMFPILLVIAFALLIRSYVAHNKKSKQVKAEDSLTKAESSSVQGVIAESANNIANVIKRGNKIYTNSINGLAKQDLSLLKKNNKQIVKLSTEVDDLRDNVFYFIKNLDESSIGASDFYINILGYLQDITQSLEYISKVSHKHVNNNHKKLKFNQIKELKEVDARFEILFNNTKNAFDTRSFEEIGNILSRKSEIISLVTDKIQKQVERTRNEESSPKNTTLYFSILLETKDLLNATMNLLEVYDNAHDASVKPATILDTETPNANS</sequence>
<keyword evidence="6" id="KW-0592">Phosphate transport</keyword>
<comment type="subcellular location">
    <subcellularLocation>
        <location evidence="1 6">Membrane</location>
        <topology evidence="1 6">Multi-pass membrane protein</topology>
    </subcellularLocation>
</comment>
<dbReference type="PANTHER" id="PTHR11101">
    <property type="entry name" value="PHOSPHATE TRANSPORTER"/>
    <property type="match status" value="1"/>
</dbReference>
<protein>
    <recommendedName>
        <fullName evidence="6">Phosphate transporter</fullName>
    </recommendedName>
</protein>
<keyword evidence="3 6" id="KW-0812">Transmembrane</keyword>
<keyword evidence="4 6" id="KW-1133">Transmembrane helix</keyword>
<feature type="transmembrane region" description="Helical" evidence="6">
    <location>
        <begin position="186"/>
        <end position="206"/>
    </location>
</feature>
<dbReference type="RefSeq" id="WP_415864404.1">
    <property type="nucleotide sequence ID" value="NZ_CP134536.1"/>
</dbReference>
<dbReference type="Proteomes" id="UP001303407">
    <property type="component" value="Chromosome"/>
</dbReference>
<dbReference type="InterPro" id="IPR001204">
    <property type="entry name" value="Phos_transporter"/>
</dbReference>
<evidence type="ECO:0000256" key="3">
    <source>
        <dbReference type="ARBA" id="ARBA00022692"/>
    </source>
</evidence>
<feature type="transmembrane region" description="Helical" evidence="6">
    <location>
        <begin position="151"/>
        <end position="174"/>
    </location>
</feature>
<reference evidence="7 8" key="1">
    <citation type="submission" date="2023-09" db="EMBL/GenBank/DDBJ databases">
        <title>Thalassobella suaedae gen. nov., sp. nov., a marine bacterium of the family Flavobacteriaceae isolated from a halophyte Suaeda japonica.</title>
        <authorList>
            <person name="Lee S.Y."/>
            <person name="Hwang C.Y."/>
        </authorList>
    </citation>
    <scope>NUCLEOTIDE SEQUENCE [LARGE SCALE GENOMIC DNA]</scope>
    <source>
        <strain evidence="7 8">HL-DH10</strain>
    </source>
</reference>
<feature type="transmembrane region" description="Helical" evidence="6">
    <location>
        <begin position="113"/>
        <end position="131"/>
    </location>
</feature>
<dbReference type="PANTHER" id="PTHR11101:SF16">
    <property type="entry name" value="PHOSPHATE TRANSPORTER"/>
    <property type="match status" value="1"/>
</dbReference>
<comment type="similarity">
    <text evidence="6">Belongs to the inorganic phosphate transporter (PiT) (TC 2.A.20) family.</text>
</comment>
<organism evidence="7 8">
    <name type="scientific">Thalassobellus suaedae</name>
    <dbReference type="NCBI Taxonomy" id="3074124"/>
    <lineage>
        <taxon>Bacteria</taxon>
        <taxon>Pseudomonadati</taxon>
        <taxon>Bacteroidota</taxon>
        <taxon>Flavobacteriia</taxon>
        <taxon>Flavobacteriales</taxon>
        <taxon>Flavobacteriaceae</taxon>
        <taxon>Thalassobellus</taxon>
    </lineage>
</organism>
<feature type="transmembrane region" description="Helical" evidence="6">
    <location>
        <begin position="506"/>
        <end position="524"/>
    </location>
</feature>
<evidence type="ECO:0000256" key="2">
    <source>
        <dbReference type="ARBA" id="ARBA00022448"/>
    </source>
</evidence>
<evidence type="ECO:0000313" key="8">
    <source>
        <dbReference type="Proteomes" id="UP001303407"/>
    </source>
</evidence>
<dbReference type="Pfam" id="PF01384">
    <property type="entry name" value="PHO4"/>
    <property type="match status" value="1"/>
</dbReference>
<evidence type="ECO:0000256" key="6">
    <source>
        <dbReference type="RuleBase" id="RU363058"/>
    </source>
</evidence>